<dbReference type="InterPro" id="IPR011009">
    <property type="entry name" value="Kinase-like_dom_sf"/>
</dbReference>
<name>A0AAJ0C9N0_9PEZI</name>
<dbReference type="InterPro" id="IPR000719">
    <property type="entry name" value="Prot_kinase_dom"/>
</dbReference>
<dbReference type="EMBL" id="MU838997">
    <property type="protein sequence ID" value="KAK1772097.1"/>
    <property type="molecule type" value="Genomic_DNA"/>
</dbReference>
<dbReference type="GO" id="GO:0005524">
    <property type="term" value="F:ATP binding"/>
    <property type="evidence" value="ECO:0007669"/>
    <property type="project" value="InterPro"/>
</dbReference>
<gene>
    <name evidence="2" type="ORF">QBC33DRAFT_564600</name>
</gene>
<dbReference type="RefSeq" id="XP_060288310.1">
    <property type="nucleotide sequence ID" value="XM_060430399.1"/>
</dbReference>
<accession>A0AAJ0C9N0</accession>
<organism evidence="2 3">
    <name type="scientific">Phialemonium atrogriseum</name>
    <dbReference type="NCBI Taxonomy" id="1093897"/>
    <lineage>
        <taxon>Eukaryota</taxon>
        <taxon>Fungi</taxon>
        <taxon>Dikarya</taxon>
        <taxon>Ascomycota</taxon>
        <taxon>Pezizomycotina</taxon>
        <taxon>Sordariomycetes</taxon>
        <taxon>Sordariomycetidae</taxon>
        <taxon>Cephalothecales</taxon>
        <taxon>Cephalothecaceae</taxon>
        <taxon>Phialemonium</taxon>
    </lineage>
</organism>
<dbReference type="Proteomes" id="UP001244011">
    <property type="component" value="Unassembled WGS sequence"/>
</dbReference>
<evidence type="ECO:0000313" key="3">
    <source>
        <dbReference type="Proteomes" id="UP001244011"/>
    </source>
</evidence>
<dbReference type="PROSITE" id="PS50011">
    <property type="entry name" value="PROTEIN_KINASE_DOM"/>
    <property type="match status" value="1"/>
</dbReference>
<dbReference type="GeneID" id="85313586"/>
<keyword evidence="3" id="KW-1185">Reference proteome</keyword>
<sequence>MVFVKFGHSHEQAEGDMQRLAFDWLNLERRRTQCNIYVPEVYKIFTRDGVTFIVMEFIEGSRVWDFAKWFEAQYWEDHKSKYYDLIVEGIQLLRRMPDDEAPIEYRTVGELQDHLNKVAKFAYHNNPHPPTVNLEKELVFCYTDFDDENFMFTTSAHGRLRLYIVDFELASFLPIDFFAYTVLVPTSPAGS</sequence>
<reference evidence="2" key="1">
    <citation type="submission" date="2023-06" db="EMBL/GenBank/DDBJ databases">
        <title>Genome-scale phylogeny and comparative genomics of the fungal order Sordariales.</title>
        <authorList>
            <consortium name="Lawrence Berkeley National Laboratory"/>
            <person name="Hensen N."/>
            <person name="Bonometti L."/>
            <person name="Westerberg I."/>
            <person name="Brannstrom I.O."/>
            <person name="Guillou S."/>
            <person name="Cros-Aarteil S."/>
            <person name="Calhoun S."/>
            <person name="Haridas S."/>
            <person name="Kuo A."/>
            <person name="Mondo S."/>
            <person name="Pangilinan J."/>
            <person name="Riley R."/>
            <person name="Labutti K."/>
            <person name="Andreopoulos B."/>
            <person name="Lipzen A."/>
            <person name="Chen C."/>
            <person name="Yanf M."/>
            <person name="Daum C."/>
            <person name="Ng V."/>
            <person name="Clum A."/>
            <person name="Steindorff A."/>
            <person name="Ohm R."/>
            <person name="Martin F."/>
            <person name="Silar P."/>
            <person name="Natvig D."/>
            <person name="Lalanne C."/>
            <person name="Gautier V."/>
            <person name="Ament-Velasquez S.L."/>
            <person name="Kruys A."/>
            <person name="Hutchinson M.I."/>
            <person name="Powell A.J."/>
            <person name="Barry K."/>
            <person name="Miller A.N."/>
            <person name="Grigoriev I.V."/>
            <person name="Debuchy R."/>
            <person name="Gladieux P."/>
            <person name="Thoren M.H."/>
            <person name="Johannesson H."/>
        </authorList>
    </citation>
    <scope>NUCLEOTIDE SEQUENCE</scope>
    <source>
        <strain evidence="2">8032-3</strain>
    </source>
</reference>
<proteinExistence type="predicted"/>
<dbReference type="AlphaFoldDB" id="A0AAJ0C9N0"/>
<comment type="caution">
    <text evidence="2">The sequence shown here is derived from an EMBL/GenBank/DDBJ whole genome shotgun (WGS) entry which is preliminary data.</text>
</comment>
<feature type="domain" description="Protein kinase" evidence="1">
    <location>
        <begin position="1"/>
        <end position="191"/>
    </location>
</feature>
<dbReference type="GO" id="GO:0004672">
    <property type="term" value="F:protein kinase activity"/>
    <property type="evidence" value="ECO:0007669"/>
    <property type="project" value="InterPro"/>
</dbReference>
<evidence type="ECO:0000259" key="1">
    <source>
        <dbReference type="PROSITE" id="PS50011"/>
    </source>
</evidence>
<protein>
    <recommendedName>
        <fullName evidence="1">Protein kinase domain-containing protein</fullName>
    </recommendedName>
</protein>
<evidence type="ECO:0000313" key="2">
    <source>
        <dbReference type="EMBL" id="KAK1772097.1"/>
    </source>
</evidence>
<dbReference type="SUPFAM" id="SSF56112">
    <property type="entry name" value="Protein kinase-like (PK-like)"/>
    <property type="match status" value="1"/>
</dbReference>